<dbReference type="InterPro" id="IPR027417">
    <property type="entry name" value="P-loop_NTPase"/>
</dbReference>
<dbReference type="InterPro" id="IPR013563">
    <property type="entry name" value="Oligopep_ABC_C"/>
</dbReference>
<keyword evidence="2" id="KW-0813">Transport</keyword>
<feature type="domain" description="ABC transporter" evidence="5">
    <location>
        <begin position="299"/>
        <end position="542"/>
    </location>
</feature>
<protein>
    <submittedName>
        <fullName evidence="6">Dipeptide ABC transporter ATP-binding protein</fullName>
    </submittedName>
</protein>
<proteinExistence type="inferred from homology"/>
<dbReference type="GO" id="GO:0005524">
    <property type="term" value="F:ATP binding"/>
    <property type="evidence" value="ECO:0007669"/>
    <property type="project" value="UniProtKB-KW"/>
</dbReference>
<keyword evidence="4 6" id="KW-0067">ATP-binding</keyword>
<gene>
    <name evidence="6" type="ORF">GTW20_20695</name>
</gene>
<dbReference type="NCBIfam" id="NF008453">
    <property type="entry name" value="PRK11308.1"/>
    <property type="match status" value="2"/>
</dbReference>
<dbReference type="InterPro" id="IPR050319">
    <property type="entry name" value="ABC_transp_ATP-bind"/>
</dbReference>
<dbReference type="InterPro" id="IPR003439">
    <property type="entry name" value="ABC_transporter-like_ATP-bd"/>
</dbReference>
<dbReference type="EMBL" id="WWHY01000001">
    <property type="protein sequence ID" value="MYR34598.1"/>
    <property type="molecule type" value="Genomic_DNA"/>
</dbReference>
<dbReference type="PROSITE" id="PS50893">
    <property type="entry name" value="ABC_TRANSPORTER_2"/>
    <property type="match status" value="2"/>
</dbReference>
<dbReference type="Proteomes" id="UP000467124">
    <property type="component" value="Unassembled WGS sequence"/>
</dbReference>
<dbReference type="NCBIfam" id="NF007739">
    <property type="entry name" value="PRK10419.1"/>
    <property type="match status" value="2"/>
</dbReference>
<dbReference type="GO" id="GO:0016887">
    <property type="term" value="F:ATP hydrolysis activity"/>
    <property type="evidence" value="ECO:0007669"/>
    <property type="project" value="InterPro"/>
</dbReference>
<dbReference type="PANTHER" id="PTHR43776:SF7">
    <property type="entry name" value="D,D-DIPEPTIDE TRANSPORT ATP-BINDING PROTEIN DDPF-RELATED"/>
    <property type="match status" value="1"/>
</dbReference>
<feature type="domain" description="ABC transporter" evidence="5">
    <location>
        <begin position="18"/>
        <end position="268"/>
    </location>
</feature>
<sequence length="557" mass="60763">MTRNRSDVSDPDGTTPVLEVEDLTVAYTSRHVETPVLHGVSLTVHPGEVVAVVGESGSGKSTTAQAVIGLLPDNGRVTGGRIRLNGTDITSWSDRRMESVRGRRVGLVPQDPGTSLNPVKRIGDAIAEVMRIHRWADERRIRARVLELLERVGIPDPERRARQYPHELSGGMRQRVLIAAAIALRPELIIADEATSALDVTVQRTVLDLIDELRTEDGTSVLFITHDLAVASDRADRVVVLEGGRVREAGDTATVLSTPGHAYTRRLVADAPALNGAGHRTAERTAALLAERADLPPAIAVTDLVQEFGTRRDRFRAVDGVSFTVTPGTTHAIVGESGSGKTTTARAVMGFRRPTSGEVSVGGTEIGPLRGRGLRDLRRRLQMVYQNPYGSLDPRRTVGSIIAEPLVNYRIGDRAERARTVAEFLERVALPTHLSDRRPRELSGGQRQRVAIARALVLRPEVVVLDEPVSALDVTVQAQILDLLERLQEDLGLTYLFISHDLAVVRRLSHTLSVMRGGRVVESGVTEKVFADPRHEYTRGLIEAIPGRREPALPARP</sequence>
<dbReference type="PANTHER" id="PTHR43776">
    <property type="entry name" value="TRANSPORT ATP-BINDING PROTEIN"/>
    <property type="match status" value="1"/>
</dbReference>
<dbReference type="RefSeq" id="WP_161111601.1">
    <property type="nucleotide sequence ID" value="NZ_JBHYPC010000010.1"/>
</dbReference>
<evidence type="ECO:0000256" key="3">
    <source>
        <dbReference type="ARBA" id="ARBA00022741"/>
    </source>
</evidence>
<name>A0A7K2IX87_9ACTN</name>
<evidence type="ECO:0000313" key="7">
    <source>
        <dbReference type="Proteomes" id="UP000467124"/>
    </source>
</evidence>
<reference evidence="6 7" key="1">
    <citation type="journal article" date="2019" name="Nat. Commun.">
        <title>The antimicrobial potential of Streptomyces from insect microbiomes.</title>
        <authorList>
            <person name="Chevrette M.G."/>
            <person name="Carlson C.M."/>
            <person name="Ortega H.E."/>
            <person name="Thomas C."/>
            <person name="Ananiev G.E."/>
            <person name="Barns K.J."/>
            <person name="Book A.J."/>
            <person name="Cagnazzo J."/>
            <person name="Carlos C."/>
            <person name="Flanigan W."/>
            <person name="Grubbs K.J."/>
            <person name="Horn H.A."/>
            <person name="Hoffmann F.M."/>
            <person name="Klassen J.L."/>
            <person name="Knack J.J."/>
            <person name="Lewin G.R."/>
            <person name="McDonald B.R."/>
            <person name="Muller L."/>
            <person name="Melo W.G.P."/>
            <person name="Pinto-Tomas A.A."/>
            <person name="Schmitz A."/>
            <person name="Wendt-Pienkowski E."/>
            <person name="Wildman S."/>
            <person name="Zhao M."/>
            <person name="Zhang F."/>
            <person name="Bugni T.S."/>
            <person name="Andes D.R."/>
            <person name="Pupo M.T."/>
            <person name="Currie C.R."/>
        </authorList>
    </citation>
    <scope>NUCLEOTIDE SEQUENCE [LARGE SCALE GENOMIC DNA]</scope>
    <source>
        <strain evidence="6 7">SID5840</strain>
    </source>
</reference>
<dbReference type="FunFam" id="3.40.50.300:FF:000016">
    <property type="entry name" value="Oligopeptide ABC transporter ATP-binding component"/>
    <property type="match status" value="1"/>
</dbReference>
<dbReference type="GO" id="GO:0015833">
    <property type="term" value="P:peptide transport"/>
    <property type="evidence" value="ECO:0007669"/>
    <property type="project" value="InterPro"/>
</dbReference>
<dbReference type="AlphaFoldDB" id="A0A7K2IX87"/>
<dbReference type="SMART" id="SM00382">
    <property type="entry name" value="AAA"/>
    <property type="match status" value="2"/>
</dbReference>
<keyword evidence="3" id="KW-0547">Nucleotide-binding</keyword>
<dbReference type="InterPro" id="IPR003593">
    <property type="entry name" value="AAA+_ATPase"/>
</dbReference>
<dbReference type="Pfam" id="PF08352">
    <property type="entry name" value="oligo_HPY"/>
    <property type="match status" value="2"/>
</dbReference>
<comment type="similarity">
    <text evidence="1">Belongs to the ABC transporter superfamily.</text>
</comment>
<dbReference type="Gene3D" id="3.40.50.300">
    <property type="entry name" value="P-loop containing nucleotide triphosphate hydrolases"/>
    <property type="match status" value="2"/>
</dbReference>
<evidence type="ECO:0000256" key="4">
    <source>
        <dbReference type="ARBA" id="ARBA00022840"/>
    </source>
</evidence>
<dbReference type="PROSITE" id="PS00211">
    <property type="entry name" value="ABC_TRANSPORTER_1"/>
    <property type="match status" value="2"/>
</dbReference>
<evidence type="ECO:0000256" key="2">
    <source>
        <dbReference type="ARBA" id="ARBA00022448"/>
    </source>
</evidence>
<evidence type="ECO:0000256" key="1">
    <source>
        <dbReference type="ARBA" id="ARBA00005417"/>
    </source>
</evidence>
<dbReference type="SUPFAM" id="SSF52540">
    <property type="entry name" value="P-loop containing nucleoside triphosphate hydrolases"/>
    <property type="match status" value="2"/>
</dbReference>
<evidence type="ECO:0000259" key="5">
    <source>
        <dbReference type="PROSITE" id="PS50893"/>
    </source>
</evidence>
<dbReference type="CDD" id="cd03257">
    <property type="entry name" value="ABC_NikE_OppD_transporters"/>
    <property type="match status" value="2"/>
</dbReference>
<accession>A0A7K2IX87</accession>
<dbReference type="GO" id="GO:0055085">
    <property type="term" value="P:transmembrane transport"/>
    <property type="evidence" value="ECO:0007669"/>
    <property type="project" value="UniProtKB-ARBA"/>
</dbReference>
<organism evidence="6 7">
    <name type="scientific">Nocardiopsis alba</name>
    <dbReference type="NCBI Taxonomy" id="53437"/>
    <lineage>
        <taxon>Bacteria</taxon>
        <taxon>Bacillati</taxon>
        <taxon>Actinomycetota</taxon>
        <taxon>Actinomycetes</taxon>
        <taxon>Streptosporangiales</taxon>
        <taxon>Nocardiopsidaceae</taxon>
        <taxon>Nocardiopsis</taxon>
    </lineage>
</organism>
<comment type="caution">
    <text evidence="6">The sequence shown here is derived from an EMBL/GenBank/DDBJ whole genome shotgun (WGS) entry which is preliminary data.</text>
</comment>
<dbReference type="InterPro" id="IPR017871">
    <property type="entry name" value="ABC_transporter-like_CS"/>
</dbReference>
<dbReference type="Pfam" id="PF00005">
    <property type="entry name" value="ABC_tran"/>
    <property type="match status" value="2"/>
</dbReference>
<evidence type="ECO:0000313" key="6">
    <source>
        <dbReference type="EMBL" id="MYR34598.1"/>
    </source>
</evidence>